<dbReference type="InterPro" id="IPR039422">
    <property type="entry name" value="MarR/SlyA-like"/>
</dbReference>
<dbReference type="EMBL" id="AP026978">
    <property type="protein sequence ID" value="BDU01326.1"/>
    <property type="molecule type" value="Genomic_DNA"/>
</dbReference>
<sequence length="165" mass="18239">MGSANKFWYCDRMDIPHAGAAERLRALPTRLVNQVALVANRASERALEPTGSRRHHYALLATLAEFGPASQAELGRRTRIDRSDIVAAVNDLAERGFVERSPDPADRRRNIVTLTAAGARHLDDLDERLTAAQDELLPGFSERDRHTLVTLLTRILDAHAAGSPR</sequence>
<name>A0ABN6U8M9_9NOCA</name>
<evidence type="ECO:0000259" key="1">
    <source>
        <dbReference type="PROSITE" id="PS50995"/>
    </source>
</evidence>
<dbReference type="SUPFAM" id="SSF46785">
    <property type="entry name" value="Winged helix' DNA-binding domain"/>
    <property type="match status" value="1"/>
</dbReference>
<dbReference type="PROSITE" id="PS50995">
    <property type="entry name" value="HTH_MARR_2"/>
    <property type="match status" value="1"/>
</dbReference>
<feature type="domain" description="HTH marR-type" evidence="1">
    <location>
        <begin position="25"/>
        <end position="157"/>
    </location>
</feature>
<dbReference type="InterPro" id="IPR000835">
    <property type="entry name" value="HTH_MarR-typ"/>
</dbReference>
<evidence type="ECO:0000313" key="3">
    <source>
        <dbReference type="Proteomes" id="UP001317870"/>
    </source>
</evidence>
<dbReference type="PANTHER" id="PTHR33164">
    <property type="entry name" value="TRANSCRIPTIONAL REGULATOR, MARR FAMILY"/>
    <property type="match status" value="1"/>
</dbReference>
<proteinExistence type="predicted"/>
<evidence type="ECO:0000313" key="2">
    <source>
        <dbReference type="EMBL" id="BDU01326.1"/>
    </source>
</evidence>
<dbReference type="InterPro" id="IPR036388">
    <property type="entry name" value="WH-like_DNA-bd_sf"/>
</dbReference>
<accession>A0ABN6U8M9</accession>
<protein>
    <recommendedName>
        <fullName evidence="1">HTH marR-type domain-containing protein</fullName>
    </recommendedName>
</protein>
<keyword evidence="3" id="KW-1185">Reference proteome</keyword>
<gene>
    <name evidence="2" type="ORF">IFM12276_43540</name>
</gene>
<dbReference type="PRINTS" id="PR00598">
    <property type="entry name" value="HTHMARR"/>
</dbReference>
<dbReference type="PANTHER" id="PTHR33164:SF57">
    <property type="entry name" value="MARR-FAMILY TRANSCRIPTIONAL REGULATOR"/>
    <property type="match status" value="1"/>
</dbReference>
<organism evidence="2 3">
    <name type="scientific">Nocardia sputorum</name>
    <dbReference type="NCBI Taxonomy" id="2984338"/>
    <lineage>
        <taxon>Bacteria</taxon>
        <taxon>Bacillati</taxon>
        <taxon>Actinomycetota</taxon>
        <taxon>Actinomycetes</taxon>
        <taxon>Mycobacteriales</taxon>
        <taxon>Nocardiaceae</taxon>
        <taxon>Nocardia</taxon>
    </lineage>
</organism>
<dbReference type="SMART" id="SM00347">
    <property type="entry name" value="HTH_MARR"/>
    <property type="match status" value="1"/>
</dbReference>
<dbReference type="Gene3D" id="1.10.10.10">
    <property type="entry name" value="Winged helix-like DNA-binding domain superfamily/Winged helix DNA-binding domain"/>
    <property type="match status" value="1"/>
</dbReference>
<dbReference type="Proteomes" id="UP001317870">
    <property type="component" value="Chromosome"/>
</dbReference>
<dbReference type="InterPro" id="IPR036390">
    <property type="entry name" value="WH_DNA-bd_sf"/>
</dbReference>
<dbReference type="Pfam" id="PF12802">
    <property type="entry name" value="MarR_2"/>
    <property type="match status" value="1"/>
</dbReference>
<reference evidence="2 3" key="1">
    <citation type="submission" date="2022-11" db="EMBL/GenBank/DDBJ databases">
        <title>Genome Sequencing of Nocardia sp. ON39_IFM12276 and assembly.</title>
        <authorList>
            <person name="Shimojima M."/>
            <person name="Toyokawa M."/>
            <person name="Uesaka K."/>
        </authorList>
    </citation>
    <scope>NUCLEOTIDE SEQUENCE [LARGE SCALE GENOMIC DNA]</scope>
    <source>
        <strain evidence="2 3">IFM 12276</strain>
    </source>
</reference>